<proteinExistence type="predicted"/>
<dbReference type="Proteomes" id="UP000245845">
    <property type="component" value="Unassembled WGS sequence"/>
</dbReference>
<evidence type="ECO:0000259" key="1">
    <source>
        <dbReference type="Pfam" id="PF14278"/>
    </source>
</evidence>
<gene>
    <name evidence="2" type="ORF">A8806_109153</name>
</gene>
<protein>
    <recommendedName>
        <fullName evidence="1">Transcriptional regulator TetR C-terminal Firmicutes type domain-containing protein</fullName>
    </recommendedName>
</protein>
<comment type="caution">
    <text evidence="2">The sequence shown here is derived from an EMBL/GenBank/DDBJ whole genome shotgun (WGS) entry which is preliminary data.</text>
</comment>
<dbReference type="EMBL" id="QGDL01000009">
    <property type="protein sequence ID" value="PWJ28273.1"/>
    <property type="molecule type" value="Genomic_DNA"/>
</dbReference>
<dbReference type="Pfam" id="PF14278">
    <property type="entry name" value="TetR_C_8"/>
    <property type="match status" value="1"/>
</dbReference>
<organism evidence="2 3">
    <name type="scientific">Faecalicatena orotica</name>
    <dbReference type="NCBI Taxonomy" id="1544"/>
    <lineage>
        <taxon>Bacteria</taxon>
        <taxon>Bacillati</taxon>
        <taxon>Bacillota</taxon>
        <taxon>Clostridia</taxon>
        <taxon>Lachnospirales</taxon>
        <taxon>Lachnospiraceae</taxon>
        <taxon>Faecalicatena</taxon>
    </lineage>
</organism>
<reference evidence="2 3" key="1">
    <citation type="submission" date="2018-05" db="EMBL/GenBank/DDBJ databases">
        <title>The Hungate 1000. A catalogue of reference genomes from the rumen microbiome.</title>
        <authorList>
            <person name="Kelly W."/>
        </authorList>
    </citation>
    <scope>NUCLEOTIDE SEQUENCE [LARGE SCALE GENOMIC DNA]</scope>
    <source>
        <strain evidence="2 3">NLAE-zl-C242</strain>
    </source>
</reference>
<dbReference type="InterPro" id="IPR039532">
    <property type="entry name" value="TetR_C_Firmicutes"/>
</dbReference>
<sequence>MLHGYIEQHIHSDRKLDFLLHVFRYWTIHLEVLECLLRINRIDIIYKSFMDNSHIIMDYLKDQIKLPDFHYDYFMSTRIGIFIGIMDTWMKNGKSESAEEITEIIEKQLLFAQKSTLIF</sequence>
<keyword evidence="3" id="KW-1185">Reference proteome</keyword>
<feature type="domain" description="Transcriptional regulator TetR C-terminal Firmicutes type" evidence="1">
    <location>
        <begin position="17"/>
        <end position="107"/>
    </location>
</feature>
<dbReference type="AlphaFoldDB" id="A0A2Y9BIK5"/>
<dbReference type="Gene3D" id="1.10.357.10">
    <property type="entry name" value="Tetracycline Repressor, domain 2"/>
    <property type="match status" value="1"/>
</dbReference>
<evidence type="ECO:0000313" key="3">
    <source>
        <dbReference type="Proteomes" id="UP000245845"/>
    </source>
</evidence>
<accession>A0A2Y9BIK5</accession>
<name>A0A2Y9BIK5_9FIRM</name>
<evidence type="ECO:0000313" key="2">
    <source>
        <dbReference type="EMBL" id="PWJ28273.1"/>
    </source>
</evidence>